<dbReference type="Proteomes" id="UP001596012">
    <property type="component" value="Unassembled WGS sequence"/>
</dbReference>
<dbReference type="PANTHER" id="PTHR43038">
    <property type="entry name" value="ATP-BINDING CASSETTE, SUB-FAMILY H, MEMBER 1"/>
    <property type="match status" value="1"/>
</dbReference>
<dbReference type="CDD" id="cd03230">
    <property type="entry name" value="ABC_DR_subfamily_A"/>
    <property type="match status" value="1"/>
</dbReference>
<dbReference type="InterPro" id="IPR027417">
    <property type="entry name" value="P-loop_NTPase"/>
</dbReference>
<dbReference type="InterPro" id="IPR003439">
    <property type="entry name" value="ABC_transporter-like_ATP-bd"/>
</dbReference>
<dbReference type="RefSeq" id="WP_386337456.1">
    <property type="nucleotide sequence ID" value="NZ_JBHSFG010000009.1"/>
</dbReference>
<comment type="caution">
    <text evidence="5">The sequence shown here is derived from an EMBL/GenBank/DDBJ whole genome shotgun (WGS) entry which is preliminary data.</text>
</comment>
<dbReference type="InterPro" id="IPR003593">
    <property type="entry name" value="AAA+_ATPase"/>
</dbReference>
<sequence>MSSSSPAGPEEEVAGPLLGPSSPLSPAPPRPQREQAPPLLEVAGLVKRYGRRRPSVLNGVSFRVPRGLLVAVEGENGAGKSTLLGCLVGLLAPDAGQVVVSGSLGYCPQEPALFDTLTCAEQLTLFAAGYGLDGDTAERRARELMERFGCARYAGTRVDRLSGGTRQKVNLIASLLHHPDVLLLDEPYQGFDYETYLSFWSFAEQARDEGRSVVVVSHMHTERHRFGALVALSNGTVEVTGPQARQVRSTTSGPEAVR</sequence>
<keyword evidence="1" id="KW-0547">Nucleotide-binding</keyword>
<dbReference type="PANTHER" id="PTHR43038:SF7">
    <property type="entry name" value="ABC TRANSPORT SYSTEM ATP-BINDING PROTEIN"/>
    <property type="match status" value="1"/>
</dbReference>
<dbReference type="SUPFAM" id="SSF52540">
    <property type="entry name" value="P-loop containing nucleoside triphosphate hydrolases"/>
    <property type="match status" value="1"/>
</dbReference>
<feature type="region of interest" description="Disordered" evidence="3">
    <location>
        <begin position="1"/>
        <end position="38"/>
    </location>
</feature>
<evidence type="ECO:0000256" key="1">
    <source>
        <dbReference type="ARBA" id="ARBA00022741"/>
    </source>
</evidence>
<dbReference type="EMBL" id="JBHSFG010000009">
    <property type="protein sequence ID" value="MFC4463816.1"/>
    <property type="molecule type" value="Genomic_DNA"/>
</dbReference>
<name>A0ABV8YKU2_9ACTN</name>
<protein>
    <submittedName>
        <fullName evidence="5">ABC transporter ATP-binding protein</fullName>
    </submittedName>
</protein>
<feature type="domain" description="ABC transporter" evidence="4">
    <location>
        <begin position="40"/>
        <end position="258"/>
    </location>
</feature>
<evidence type="ECO:0000259" key="4">
    <source>
        <dbReference type="PROSITE" id="PS50893"/>
    </source>
</evidence>
<evidence type="ECO:0000256" key="2">
    <source>
        <dbReference type="ARBA" id="ARBA00022840"/>
    </source>
</evidence>
<dbReference type="GO" id="GO:0005524">
    <property type="term" value="F:ATP binding"/>
    <property type="evidence" value="ECO:0007669"/>
    <property type="project" value="UniProtKB-KW"/>
</dbReference>
<evidence type="ECO:0000313" key="5">
    <source>
        <dbReference type="EMBL" id="MFC4463816.1"/>
    </source>
</evidence>
<reference evidence="6" key="1">
    <citation type="journal article" date="2019" name="Int. J. Syst. Evol. Microbiol.">
        <title>The Global Catalogue of Microorganisms (GCM) 10K type strain sequencing project: providing services to taxonomists for standard genome sequencing and annotation.</title>
        <authorList>
            <consortium name="The Broad Institute Genomics Platform"/>
            <consortium name="The Broad Institute Genome Sequencing Center for Infectious Disease"/>
            <person name="Wu L."/>
            <person name="Ma J."/>
        </authorList>
    </citation>
    <scope>NUCLEOTIDE SEQUENCE [LARGE SCALE GENOMIC DNA]</scope>
    <source>
        <strain evidence="6">DT43</strain>
    </source>
</reference>
<evidence type="ECO:0000256" key="3">
    <source>
        <dbReference type="SAM" id="MobiDB-lite"/>
    </source>
</evidence>
<evidence type="ECO:0000313" key="6">
    <source>
        <dbReference type="Proteomes" id="UP001596012"/>
    </source>
</evidence>
<organism evidence="5 6">
    <name type="scientific">Streptomyces xiangluensis</name>
    <dbReference type="NCBI Taxonomy" id="2665720"/>
    <lineage>
        <taxon>Bacteria</taxon>
        <taxon>Bacillati</taxon>
        <taxon>Actinomycetota</taxon>
        <taxon>Actinomycetes</taxon>
        <taxon>Kitasatosporales</taxon>
        <taxon>Streptomycetaceae</taxon>
        <taxon>Streptomyces</taxon>
    </lineage>
</organism>
<dbReference type="Pfam" id="PF00005">
    <property type="entry name" value="ABC_tran"/>
    <property type="match status" value="1"/>
</dbReference>
<keyword evidence="2 5" id="KW-0067">ATP-binding</keyword>
<accession>A0ABV8YKU2</accession>
<gene>
    <name evidence="5" type="ORF">ACFPH6_04395</name>
</gene>
<dbReference type="PROSITE" id="PS50893">
    <property type="entry name" value="ABC_TRANSPORTER_2"/>
    <property type="match status" value="1"/>
</dbReference>
<keyword evidence="6" id="KW-1185">Reference proteome</keyword>
<proteinExistence type="predicted"/>
<dbReference type="SMART" id="SM00382">
    <property type="entry name" value="AAA"/>
    <property type="match status" value="1"/>
</dbReference>
<dbReference type="Gene3D" id="3.40.50.300">
    <property type="entry name" value="P-loop containing nucleotide triphosphate hydrolases"/>
    <property type="match status" value="1"/>
</dbReference>